<sequence>MTHMNDSIFPEPSKFDPTWLSYLTALFRSEQGLGFVQEWLCKDNGISRDPTLSPSKGLPVQIMPKT</sequence>
<protein>
    <submittedName>
        <fullName evidence="1">Uncharacterized protein</fullName>
    </submittedName>
</protein>
<dbReference type="EMBL" id="KT972583">
    <property type="protein sequence ID" value="APA20318.1"/>
    <property type="molecule type" value="Genomic_DNA"/>
</dbReference>
<evidence type="ECO:0000313" key="1">
    <source>
        <dbReference type="EMBL" id="APA20318.1"/>
    </source>
</evidence>
<reference evidence="1" key="1">
    <citation type="submission" date="2015-10" db="EMBL/GenBank/DDBJ databases">
        <title>The patterns of DNA cytosine methylation of different tissues and organs in poplar.</title>
        <authorList>
            <person name="Zhang D."/>
            <person name="Wang Q."/>
        </authorList>
    </citation>
    <scope>NUCLEOTIDE SEQUENCE</scope>
</reference>
<dbReference type="AlphaFoldDB" id="A0A1I9W0I4"/>
<proteinExistence type="predicted"/>
<name>A0A1I9W0I4_POPTO</name>
<organism evidence="1">
    <name type="scientific">Populus tomentosa</name>
    <name type="common">Chinese white poplar</name>
    <dbReference type="NCBI Taxonomy" id="118781"/>
    <lineage>
        <taxon>Eukaryota</taxon>
        <taxon>Viridiplantae</taxon>
        <taxon>Streptophyta</taxon>
        <taxon>Embryophyta</taxon>
        <taxon>Tracheophyta</taxon>
        <taxon>Spermatophyta</taxon>
        <taxon>Magnoliopsida</taxon>
        <taxon>eudicotyledons</taxon>
        <taxon>Gunneridae</taxon>
        <taxon>Pentapetalae</taxon>
        <taxon>rosids</taxon>
        <taxon>fabids</taxon>
        <taxon>Malpighiales</taxon>
        <taxon>Salicaceae</taxon>
        <taxon>Saliceae</taxon>
        <taxon>Populus</taxon>
    </lineage>
</organism>
<accession>A0A1I9W0I4</accession>